<dbReference type="AlphaFoldDB" id="A0A1M7AAD9"/>
<sequence>MKISKPVPLYMQVYDSLKADIIKGTLKPGERINEVQLSQQLDVSRGPVRESISKLEQDGLILRNKRNALEVYTPNLEDLKEIYECRMALESMAAEKAARFITGTEVEVLEDLLSRSLEIVNSKEDAGETTVLFLELNSEFHNTIIGISGNKRLMAQIDQLKSLTKLYRKYNIHDRERRRTAHLQHNEIFQALKDEEADKAREMMSVHIKYDMESLSDLFVGKA</sequence>
<gene>
    <name evidence="5" type="ORF">SAMN02745189_00077</name>
</gene>
<keyword evidence="1" id="KW-0805">Transcription regulation</keyword>
<dbReference type="InterPro" id="IPR036388">
    <property type="entry name" value="WH-like_DNA-bd_sf"/>
</dbReference>
<reference evidence="5 6" key="1">
    <citation type="submission" date="2016-11" db="EMBL/GenBank/DDBJ databases">
        <authorList>
            <person name="Jaros S."/>
            <person name="Januszkiewicz K."/>
            <person name="Wedrychowicz H."/>
        </authorList>
    </citation>
    <scope>NUCLEOTIDE SEQUENCE [LARGE SCALE GENOMIC DNA]</scope>
    <source>
        <strain evidence="5 6">DSM 16010</strain>
    </source>
</reference>
<keyword evidence="6" id="KW-1185">Reference proteome</keyword>
<dbReference type="PROSITE" id="PS50949">
    <property type="entry name" value="HTH_GNTR"/>
    <property type="match status" value="1"/>
</dbReference>
<dbReference type="Pfam" id="PF07729">
    <property type="entry name" value="FCD"/>
    <property type="match status" value="1"/>
</dbReference>
<dbReference type="SUPFAM" id="SSF46785">
    <property type="entry name" value="Winged helix' DNA-binding domain"/>
    <property type="match status" value="1"/>
</dbReference>
<dbReference type="PANTHER" id="PTHR43537:SF24">
    <property type="entry name" value="GLUCONATE OPERON TRANSCRIPTIONAL REPRESSOR"/>
    <property type="match status" value="1"/>
</dbReference>
<name>A0A1M7AAD9_9BACL</name>
<dbReference type="InterPro" id="IPR036390">
    <property type="entry name" value="WH_DNA-bd_sf"/>
</dbReference>
<evidence type="ECO:0000256" key="2">
    <source>
        <dbReference type="ARBA" id="ARBA00023125"/>
    </source>
</evidence>
<dbReference type="EMBL" id="FRCF01000002">
    <property type="protein sequence ID" value="SHL39549.1"/>
    <property type="molecule type" value="Genomic_DNA"/>
</dbReference>
<dbReference type="InterPro" id="IPR011711">
    <property type="entry name" value="GntR_C"/>
</dbReference>
<dbReference type="CDD" id="cd07377">
    <property type="entry name" value="WHTH_GntR"/>
    <property type="match status" value="1"/>
</dbReference>
<protein>
    <submittedName>
        <fullName evidence="5">DNA-binding transcriptional regulator, GntR family</fullName>
    </submittedName>
</protein>
<feature type="domain" description="HTH gntR-type" evidence="4">
    <location>
        <begin position="7"/>
        <end position="74"/>
    </location>
</feature>
<dbReference type="Gene3D" id="1.10.10.10">
    <property type="entry name" value="Winged helix-like DNA-binding domain superfamily/Winged helix DNA-binding domain"/>
    <property type="match status" value="1"/>
</dbReference>
<dbReference type="STRING" id="1123231.SAMN02745189_00077"/>
<dbReference type="Gene3D" id="1.20.120.530">
    <property type="entry name" value="GntR ligand-binding domain-like"/>
    <property type="match status" value="1"/>
</dbReference>
<dbReference type="InterPro" id="IPR000524">
    <property type="entry name" value="Tscrpt_reg_HTH_GntR"/>
</dbReference>
<dbReference type="OrthoDB" id="2592645at2"/>
<dbReference type="InterPro" id="IPR008920">
    <property type="entry name" value="TF_FadR/GntR_C"/>
</dbReference>
<evidence type="ECO:0000313" key="5">
    <source>
        <dbReference type="EMBL" id="SHL39549.1"/>
    </source>
</evidence>
<dbReference type="Pfam" id="PF00392">
    <property type="entry name" value="GntR"/>
    <property type="match status" value="1"/>
</dbReference>
<keyword evidence="2 5" id="KW-0238">DNA-binding</keyword>
<dbReference type="Proteomes" id="UP000184206">
    <property type="component" value="Unassembled WGS sequence"/>
</dbReference>
<dbReference type="SMART" id="SM00345">
    <property type="entry name" value="HTH_GNTR"/>
    <property type="match status" value="1"/>
</dbReference>
<dbReference type="GO" id="GO:0003677">
    <property type="term" value="F:DNA binding"/>
    <property type="evidence" value="ECO:0007669"/>
    <property type="project" value="UniProtKB-KW"/>
</dbReference>
<dbReference type="GO" id="GO:0003700">
    <property type="term" value="F:DNA-binding transcription factor activity"/>
    <property type="evidence" value="ECO:0007669"/>
    <property type="project" value="InterPro"/>
</dbReference>
<dbReference type="RefSeq" id="WP_072707247.1">
    <property type="nucleotide sequence ID" value="NZ_FRCF01000002.1"/>
</dbReference>
<keyword evidence="3" id="KW-0804">Transcription</keyword>
<dbReference type="SUPFAM" id="SSF48008">
    <property type="entry name" value="GntR ligand-binding domain-like"/>
    <property type="match status" value="1"/>
</dbReference>
<proteinExistence type="predicted"/>
<evidence type="ECO:0000259" key="4">
    <source>
        <dbReference type="PROSITE" id="PS50949"/>
    </source>
</evidence>
<dbReference type="PANTHER" id="PTHR43537">
    <property type="entry name" value="TRANSCRIPTIONAL REGULATOR, GNTR FAMILY"/>
    <property type="match status" value="1"/>
</dbReference>
<dbReference type="SMART" id="SM00895">
    <property type="entry name" value="FCD"/>
    <property type="match status" value="1"/>
</dbReference>
<evidence type="ECO:0000313" key="6">
    <source>
        <dbReference type="Proteomes" id="UP000184206"/>
    </source>
</evidence>
<organism evidence="5 6">
    <name type="scientific">Lacicoccus alkaliphilus DSM 16010</name>
    <dbReference type="NCBI Taxonomy" id="1123231"/>
    <lineage>
        <taxon>Bacteria</taxon>
        <taxon>Bacillati</taxon>
        <taxon>Bacillota</taxon>
        <taxon>Bacilli</taxon>
        <taxon>Bacillales</taxon>
        <taxon>Salinicoccaceae</taxon>
        <taxon>Lacicoccus</taxon>
    </lineage>
</organism>
<accession>A0A1M7AAD9</accession>
<evidence type="ECO:0000256" key="1">
    <source>
        <dbReference type="ARBA" id="ARBA00023015"/>
    </source>
</evidence>
<evidence type="ECO:0000256" key="3">
    <source>
        <dbReference type="ARBA" id="ARBA00023163"/>
    </source>
</evidence>